<name>A0AAE8SSP0_9PEZI</name>
<dbReference type="InterPro" id="IPR000182">
    <property type="entry name" value="GNAT_dom"/>
</dbReference>
<evidence type="ECO:0000313" key="4">
    <source>
        <dbReference type="Proteomes" id="UP001187682"/>
    </source>
</evidence>
<dbReference type="GO" id="GO:0016747">
    <property type="term" value="F:acyltransferase activity, transferring groups other than amino-acyl groups"/>
    <property type="evidence" value="ECO:0007669"/>
    <property type="project" value="InterPro"/>
</dbReference>
<evidence type="ECO:0000313" key="3">
    <source>
        <dbReference type="EMBL" id="SPN99636.1"/>
    </source>
</evidence>
<dbReference type="Gene3D" id="3.40.630.30">
    <property type="match status" value="1"/>
</dbReference>
<reference evidence="3" key="1">
    <citation type="submission" date="2018-03" db="EMBL/GenBank/DDBJ databases">
        <authorList>
            <person name="Guldener U."/>
        </authorList>
    </citation>
    <scope>NUCLEOTIDE SEQUENCE</scope>
</reference>
<dbReference type="EMBL" id="ONZQ02000003">
    <property type="protein sequence ID" value="SPN99636.1"/>
    <property type="molecule type" value="Genomic_DNA"/>
</dbReference>
<keyword evidence="1" id="KW-0812">Transmembrane</keyword>
<proteinExistence type="predicted"/>
<protein>
    <recommendedName>
        <fullName evidence="2">N-acetyltransferase domain-containing protein</fullName>
    </recommendedName>
</protein>
<feature type="transmembrane region" description="Helical" evidence="1">
    <location>
        <begin position="126"/>
        <end position="148"/>
    </location>
</feature>
<feature type="domain" description="N-acetyltransferase" evidence="2">
    <location>
        <begin position="198"/>
        <end position="278"/>
    </location>
</feature>
<keyword evidence="1" id="KW-1133">Transmembrane helix</keyword>
<evidence type="ECO:0000259" key="2">
    <source>
        <dbReference type="Pfam" id="PF00583"/>
    </source>
</evidence>
<gene>
    <name evidence="3" type="ORF">DNG_02488</name>
</gene>
<sequence>MDYQRHMAVPELDLRTCSPSIVDKLNSVPALKTSTAFFTFLRANLAINPSTLSQANTPILEPTSSFPVSSSPQITSPLATTPPLVPIDDIPQLSLEVLHDSDSRTDALQLVADSVSQQRPQAALSLALHPVCISGLAGSLALSYSYLHATRPDLTTSIMACAAIVALYGLAVHYATVGYRRLAEEVIPAYSPPRNGTDRDIILGARMGDEIVGALVLRLEPSPIHGRRRGRHLGLRGGKGVIRAWTTSASHRGEGIGRDLLAKAARLTKEKCGREAAVGFAREHANSAVVLPEVFNGSIRRQERRATKALEGVLANLDVGKKKR</sequence>
<feature type="transmembrane region" description="Helical" evidence="1">
    <location>
        <begin position="154"/>
        <end position="175"/>
    </location>
</feature>
<dbReference type="Pfam" id="PF00583">
    <property type="entry name" value="Acetyltransf_1"/>
    <property type="match status" value="1"/>
</dbReference>
<keyword evidence="4" id="KW-1185">Reference proteome</keyword>
<evidence type="ECO:0000256" key="1">
    <source>
        <dbReference type="SAM" id="Phobius"/>
    </source>
</evidence>
<comment type="caution">
    <text evidence="3">The sequence shown here is derived from an EMBL/GenBank/DDBJ whole genome shotgun (WGS) entry which is preliminary data.</text>
</comment>
<dbReference type="SUPFAM" id="SSF55729">
    <property type="entry name" value="Acyl-CoA N-acyltransferases (Nat)"/>
    <property type="match status" value="1"/>
</dbReference>
<dbReference type="AlphaFoldDB" id="A0AAE8SSP0"/>
<dbReference type="Proteomes" id="UP001187682">
    <property type="component" value="Unassembled WGS sequence"/>
</dbReference>
<accession>A0AAE8SSP0</accession>
<organism evidence="3 4">
    <name type="scientific">Cephalotrichum gorgonifer</name>
    <dbReference type="NCBI Taxonomy" id="2041049"/>
    <lineage>
        <taxon>Eukaryota</taxon>
        <taxon>Fungi</taxon>
        <taxon>Dikarya</taxon>
        <taxon>Ascomycota</taxon>
        <taxon>Pezizomycotina</taxon>
        <taxon>Sordariomycetes</taxon>
        <taxon>Hypocreomycetidae</taxon>
        <taxon>Microascales</taxon>
        <taxon>Microascaceae</taxon>
        <taxon>Cephalotrichum</taxon>
    </lineage>
</organism>
<dbReference type="InterPro" id="IPR016181">
    <property type="entry name" value="Acyl_CoA_acyltransferase"/>
</dbReference>
<keyword evidence="1" id="KW-0472">Membrane</keyword>